<feature type="region of interest" description="Disordered" evidence="1">
    <location>
        <begin position="170"/>
        <end position="205"/>
    </location>
</feature>
<proteinExistence type="predicted"/>
<reference evidence="2 4" key="1">
    <citation type="journal article" date="2023" name="Hortic Res">
        <title>The complete reference genome for grapevine (Vitis vinifera L.) genetics and breeding.</title>
        <authorList>
            <person name="Shi X."/>
            <person name="Cao S."/>
            <person name="Wang X."/>
            <person name="Huang S."/>
            <person name="Wang Y."/>
            <person name="Liu Z."/>
            <person name="Liu W."/>
            <person name="Leng X."/>
            <person name="Peng Y."/>
            <person name="Wang N."/>
            <person name="Wang Y."/>
            <person name="Ma Z."/>
            <person name="Xu X."/>
            <person name="Zhang F."/>
            <person name="Xue H."/>
            <person name="Zhong H."/>
            <person name="Wang Y."/>
            <person name="Zhang K."/>
            <person name="Velt A."/>
            <person name="Avia K."/>
            <person name="Holtgrawe D."/>
            <person name="Grimplet J."/>
            <person name="Matus J.T."/>
            <person name="Ware D."/>
            <person name="Wu X."/>
            <person name="Wang H."/>
            <person name="Liu C."/>
            <person name="Fang Y."/>
            <person name="Rustenholz C."/>
            <person name="Cheng Z."/>
            <person name="Xiao H."/>
            <person name="Zhou Y."/>
        </authorList>
    </citation>
    <scope>NUCLEOTIDE SEQUENCE [LARGE SCALE GENOMIC DNA]</scope>
    <source>
        <strain evidence="4">cv. Pinot noir / PN40024</strain>
        <tissue evidence="2">Leaf</tissue>
    </source>
</reference>
<evidence type="ECO:0000313" key="2">
    <source>
        <dbReference type="EMBL" id="WKA11195.1"/>
    </source>
</evidence>
<accession>A0ABY9DU46</accession>
<feature type="compositionally biased region" description="Low complexity" evidence="1">
    <location>
        <begin position="180"/>
        <end position="196"/>
    </location>
</feature>
<evidence type="ECO:0000256" key="1">
    <source>
        <dbReference type="SAM" id="MobiDB-lite"/>
    </source>
</evidence>
<dbReference type="Proteomes" id="UP001227230">
    <property type="component" value="Chromosome 18"/>
</dbReference>
<evidence type="ECO:0000313" key="3">
    <source>
        <dbReference type="EMBL" id="WKA11204.1"/>
    </source>
</evidence>
<organism evidence="2 4">
    <name type="scientific">Vitis vinifera</name>
    <name type="common">Grape</name>
    <dbReference type="NCBI Taxonomy" id="29760"/>
    <lineage>
        <taxon>Eukaryota</taxon>
        <taxon>Viridiplantae</taxon>
        <taxon>Streptophyta</taxon>
        <taxon>Embryophyta</taxon>
        <taxon>Tracheophyta</taxon>
        <taxon>Spermatophyta</taxon>
        <taxon>Magnoliopsida</taxon>
        <taxon>eudicotyledons</taxon>
        <taxon>Gunneridae</taxon>
        <taxon>Pentapetalae</taxon>
        <taxon>rosids</taxon>
        <taxon>Vitales</taxon>
        <taxon>Vitaceae</taxon>
        <taxon>Viteae</taxon>
        <taxon>Vitis</taxon>
    </lineage>
</organism>
<dbReference type="EMBL" id="CP126665">
    <property type="protein sequence ID" value="WKA11195.1"/>
    <property type="molecule type" value="Genomic_DNA"/>
</dbReference>
<sequence length="240" mass="26683">MLSSGCDVCECRVLLPEEVRIGERATCPSLGSSDGVAPDSEVHHVSSGGGVPTDLALECGIAYKNRAAYRLYGDLKDFGHDFHWKGDIIRSEHVWLGYQPCSQLRLFQFNDPNYWNYIEISFEAAHRFNSSASNVVKKCGVCVIYAGDLEGIHPQNRKQLKSRGCNVVERSSDRDGLHGSGMDSSSSGSCQGPSNSPTLKLKRKHPQEWLPSSRRFLPIKISPLLIWSCMLEINDDFCCQ</sequence>
<dbReference type="EMBL" id="CP126665">
    <property type="protein sequence ID" value="WKA11204.1"/>
    <property type="molecule type" value="Genomic_DNA"/>
</dbReference>
<name>A0ABY9DU46_VITVI</name>
<protein>
    <submittedName>
        <fullName evidence="2">Uncharacterized protein</fullName>
    </submittedName>
</protein>
<gene>
    <name evidence="2" type="ORF">VitviT2T_028720</name>
    <name evidence="3" type="ORF">VitviT2T_028729</name>
</gene>
<keyword evidence="4" id="KW-1185">Reference proteome</keyword>
<evidence type="ECO:0000313" key="4">
    <source>
        <dbReference type="Proteomes" id="UP001227230"/>
    </source>
</evidence>